<feature type="chain" id="PRO_5001596305" evidence="12">
    <location>
        <begin position="19"/>
        <end position="361"/>
    </location>
</feature>
<gene>
    <name evidence="14" type="ORF">TCM_001763</name>
</gene>
<keyword evidence="3" id="KW-1003">Cell membrane</keyword>
<dbReference type="OMA" id="VEALLVW"/>
<dbReference type="InterPro" id="IPR032675">
    <property type="entry name" value="LRR_dom_sf"/>
</dbReference>
<reference evidence="14 15" key="1">
    <citation type="journal article" date="2013" name="Genome Biol.">
        <title>The genome sequence of the most widely cultivated cacao type and its use to identify candidate genes regulating pod color.</title>
        <authorList>
            <person name="Motamayor J.C."/>
            <person name="Mockaitis K."/>
            <person name="Schmutz J."/>
            <person name="Haiminen N."/>
            <person name="Iii D.L."/>
            <person name="Cornejo O."/>
            <person name="Findley S.D."/>
            <person name="Zheng P."/>
            <person name="Utro F."/>
            <person name="Royaert S."/>
            <person name="Saski C."/>
            <person name="Jenkins J."/>
            <person name="Podicheti R."/>
            <person name="Zhao M."/>
            <person name="Scheffler B.E."/>
            <person name="Stack J.C."/>
            <person name="Feltus F.A."/>
            <person name="Mustiga G.M."/>
            <person name="Amores F."/>
            <person name="Phillips W."/>
            <person name="Marelli J.P."/>
            <person name="May G.D."/>
            <person name="Shapiro H."/>
            <person name="Ma J."/>
            <person name="Bustamante C.D."/>
            <person name="Schnell R.J."/>
            <person name="Main D."/>
            <person name="Gilbert D."/>
            <person name="Parida L."/>
            <person name="Kuhn D.N."/>
        </authorList>
    </citation>
    <scope>NUCLEOTIDE SEQUENCE [LARGE SCALE GENOMIC DNA]</scope>
    <source>
        <strain evidence="15">cv. Matina 1-6</strain>
    </source>
</reference>
<dbReference type="FunFam" id="3.80.10.10:FF:000400">
    <property type="entry name" value="Nuclear pore complex protein NUP107"/>
    <property type="match status" value="1"/>
</dbReference>
<name>A0A061DLE4_THECC</name>
<evidence type="ECO:0000256" key="9">
    <source>
        <dbReference type="ARBA" id="ARBA00023136"/>
    </source>
</evidence>
<dbReference type="InterPro" id="IPR013210">
    <property type="entry name" value="LRR_N_plant-typ"/>
</dbReference>
<feature type="domain" description="Protein kinase" evidence="13">
    <location>
        <begin position="275"/>
        <end position="361"/>
    </location>
</feature>
<keyword evidence="10 14" id="KW-0675">Receptor</keyword>
<keyword evidence="7" id="KW-0677">Repeat</keyword>
<keyword evidence="11" id="KW-0325">Glycoprotein</keyword>
<dbReference type="InterPro" id="IPR000719">
    <property type="entry name" value="Prot_kinase_dom"/>
</dbReference>
<dbReference type="Gramene" id="EOX92906">
    <property type="protein sequence ID" value="EOX92906"/>
    <property type="gene ID" value="TCM_001763"/>
</dbReference>
<keyword evidence="4" id="KW-0433">Leucine-rich repeat</keyword>
<dbReference type="GO" id="GO:0005886">
    <property type="term" value="C:plasma membrane"/>
    <property type="evidence" value="ECO:0000318"/>
    <property type="project" value="GO_Central"/>
</dbReference>
<dbReference type="Pfam" id="PF23598">
    <property type="entry name" value="LRR_14"/>
    <property type="match status" value="1"/>
</dbReference>
<dbReference type="PROSITE" id="PS50011">
    <property type="entry name" value="PROTEIN_KINASE_DOM"/>
    <property type="match status" value="1"/>
</dbReference>
<dbReference type="InterPro" id="IPR001611">
    <property type="entry name" value="Leu-rich_rpt"/>
</dbReference>
<comment type="similarity">
    <text evidence="2">Belongs to the RLP family.</text>
</comment>
<keyword evidence="14" id="KW-0808">Transferase</keyword>
<evidence type="ECO:0000256" key="7">
    <source>
        <dbReference type="ARBA" id="ARBA00022737"/>
    </source>
</evidence>
<dbReference type="GO" id="GO:0009791">
    <property type="term" value="P:post-embryonic development"/>
    <property type="evidence" value="ECO:0007669"/>
    <property type="project" value="UniProtKB-ARBA"/>
</dbReference>
<evidence type="ECO:0000256" key="6">
    <source>
        <dbReference type="ARBA" id="ARBA00022729"/>
    </source>
</evidence>
<evidence type="ECO:0000256" key="1">
    <source>
        <dbReference type="ARBA" id="ARBA00004251"/>
    </source>
</evidence>
<evidence type="ECO:0000259" key="13">
    <source>
        <dbReference type="PROSITE" id="PS50011"/>
    </source>
</evidence>
<evidence type="ECO:0000256" key="11">
    <source>
        <dbReference type="ARBA" id="ARBA00023180"/>
    </source>
</evidence>
<dbReference type="AlphaFoldDB" id="A0A061DLE4"/>
<dbReference type="Gene3D" id="3.80.10.10">
    <property type="entry name" value="Ribonuclease Inhibitor"/>
    <property type="match status" value="2"/>
</dbReference>
<dbReference type="SUPFAM" id="SSF56112">
    <property type="entry name" value="Protein kinase-like (PK-like)"/>
    <property type="match status" value="1"/>
</dbReference>
<keyword evidence="14" id="KW-0418">Kinase</keyword>
<dbReference type="GO" id="GO:0006952">
    <property type="term" value="P:defense response"/>
    <property type="evidence" value="ECO:0007669"/>
    <property type="project" value="UniProtKB-ARBA"/>
</dbReference>
<accession>A0A061DLE4</accession>
<dbReference type="SMART" id="SM00369">
    <property type="entry name" value="LRR_TYP"/>
    <property type="match status" value="4"/>
</dbReference>
<dbReference type="InParanoid" id="A0A061DLE4"/>
<feature type="signal peptide" evidence="12">
    <location>
        <begin position="1"/>
        <end position="18"/>
    </location>
</feature>
<evidence type="ECO:0000256" key="8">
    <source>
        <dbReference type="ARBA" id="ARBA00022989"/>
    </source>
</evidence>
<dbReference type="FunFam" id="3.80.10.10:FF:000453">
    <property type="entry name" value="Leucine-rich receptor-like protein kinase family protein"/>
    <property type="match status" value="1"/>
</dbReference>
<dbReference type="GO" id="GO:0005524">
    <property type="term" value="F:ATP binding"/>
    <property type="evidence" value="ECO:0007669"/>
    <property type="project" value="InterPro"/>
</dbReference>
<evidence type="ECO:0000256" key="10">
    <source>
        <dbReference type="ARBA" id="ARBA00023170"/>
    </source>
</evidence>
<keyword evidence="8" id="KW-1133">Transmembrane helix</keyword>
<comment type="subcellular location">
    <subcellularLocation>
        <location evidence="1">Cell membrane</location>
        <topology evidence="1">Single-pass type I membrane protein</topology>
    </subcellularLocation>
</comment>
<dbReference type="Pfam" id="PF00560">
    <property type="entry name" value="LRR_1"/>
    <property type="match status" value="1"/>
</dbReference>
<dbReference type="SUPFAM" id="SSF52058">
    <property type="entry name" value="L domain-like"/>
    <property type="match status" value="1"/>
</dbReference>
<dbReference type="InterPro" id="IPR003591">
    <property type="entry name" value="Leu-rich_rpt_typical-subtyp"/>
</dbReference>
<dbReference type="PANTHER" id="PTHR48063:SF112">
    <property type="entry name" value="RECEPTOR LIKE PROTEIN 30-LIKE"/>
    <property type="match status" value="1"/>
</dbReference>
<evidence type="ECO:0000256" key="3">
    <source>
        <dbReference type="ARBA" id="ARBA00022475"/>
    </source>
</evidence>
<evidence type="ECO:0000256" key="2">
    <source>
        <dbReference type="ARBA" id="ARBA00009592"/>
    </source>
</evidence>
<dbReference type="eggNOG" id="ENOG502QQYD">
    <property type="taxonomic scope" value="Eukaryota"/>
</dbReference>
<keyword evidence="15" id="KW-1185">Reference proteome</keyword>
<dbReference type="Pfam" id="PF08263">
    <property type="entry name" value="LRRNT_2"/>
    <property type="match status" value="1"/>
</dbReference>
<dbReference type="PANTHER" id="PTHR48063">
    <property type="entry name" value="LRR RECEPTOR-LIKE KINASE"/>
    <property type="match status" value="1"/>
</dbReference>
<dbReference type="InterPro" id="IPR055414">
    <property type="entry name" value="LRR_R13L4/SHOC2-like"/>
</dbReference>
<dbReference type="Gene3D" id="3.30.200.20">
    <property type="entry name" value="Phosphorylase Kinase, domain 1"/>
    <property type="match status" value="1"/>
</dbReference>
<proteinExistence type="inferred from homology"/>
<dbReference type="InterPro" id="IPR046956">
    <property type="entry name" value="RLP23-like"/>
</dbReference>
<evidence type="ECO:0000256" key="5">
    <source>
        <dbReference type="ARBA" id="ARBA00022692"/>
    </source>
</evidence>
<dbReference type="Proteomes" id="UP000026915">
    <property type="component" value="Chromosome 1"/>
</dbReference>
<organism evidence="14 15">
    <name type="scientific">Theobroma cacao</name>
    <name type="common">Cacao</name>
    <name type="synonym">Cocoa</name>
    <dbReference type="NCBI Taxonomy" id="3641"/>
    <lineage>
        <taxon>Eukaryota</taxon>
        <taxon>Viridiplantae</taxon>
        <taxon>Streptophyta</taxon>
        <taxon>Embryophyta</taxon>
        <taxon>Tracheophyta</taxon>
        <taxon>Spermatophyta</taxon>
        <taxon>Magnoliopsida</taxon>
        <taxon>eudicotyledons</taxon>
        <taxon>Gunneridae</taxon>
        <taxon>Pentapetalae</taxon>
        <taxon>rosids</taxon>
        <taxon>malvids</taxon>
        <taxon>Malvales</taxon>
        <taxon>Malvaceae</taxon>
        <taxon>Byttnerioideae</taxon>
        <taxon>Theobroma</taxon>
    </lineage>
</organism>
<evidence type="ECO:0000313" key="15">
    <source>
        <dbReference type="Proteomes" id="UP000026915"/>
    </source>
</evidence>
<dbReference type="HOGENOM" id="CLU_000288_18_22_1"/>
<keyword evidence="5" id="KW-0812">Transmembrane</keyword>
<keyword evidence="6 12" id="KW-0732">Signal</keyword>
<dbReference type="PROSITE" id="PS51450">
    <property type="entry name" value="LRR"/>
    <property type="match status" value="2"/>
</dbReference>
<evidence type="ECO:0000313" key="14">
    <source>
        <dbReference type="EMBL" id="EOX92906.1"/>
    </source>
</evidence>
<dbReference type="GO" id="GO:0007165">
    <property type="term" value="P:signal transduction"/>
    <property type="evidence" value="ECO:0000318"/>
    <property type="project" value="GO_Central"/>
</dbReference>
<keyword evidence="9" id="KW-0472">Membrane</keyword>
<evidence type="ECO:0000256" key="12">
    <source>
        <dbReference type="SAM" id="SignalP"/>
    </source>
</evidence>
<dbReference type="GO" id="GO:0004675">
    <property type="term" value="F:transmembrane receptor protein serine/threonine kinase activity"/>
    <property type="evidence" value="ECO:0000318"/>
    <property type="project" value="GO_Central"/>
</dbReference>
<sequence length="361" mass="38925">MPLPLKVLFFLNLVLVSSFNFIASTASSISATAPVGVTEVEALLVWKASLDKESQSTLSSWVGTRPCTWIGIICGSFGSITHLNLSSSDLKGKLEGLNFSLFPNLTHVDLSINSLYGSIPSIGNLINLSVLYLYNNKLSGSIPQEIGLLRSLSSLALSNNNFTGPIPASIGNLTNLSVLNLYSNKLSGSIPQEIGLLRSLSSLTLSDNNFTGPIPASIGNLTNLSVLNLYYNKLSSSIPQTIGLLRSLSSLALSDNNFTGPIPASIGNLTNLSILYLYNNKLSGGHRHVYKVVMSSGPVVVVKKLHLSKDGVLTNVNAFQSEIVALTNIRYRNIVKLYDFHPHAKHSFLAYEFIEKGSLRV</sequence>
<evidence type="ECO:0000256" key="4">
    <source>
        <dbReference type="ARBA" id="ARBA00022614"/>
    </source>
</evidence>
<dbReference type="GO" id="GO:0051707">
    <property type="term" value="P:response to other organism"/>
    <property type="evidence" value="ECO:0007669"/>
    <property type="project" value="UniProtKB-ARBA"/>
</dbReference>
<protein>
    <submittedName>
        <fullName evidence="14">Leucine-rich repeat receptor-like protein kinase family protein</fullName>
    </submittedName>
</protein>
<dbReference type="InterPro" id="IPR011009">
    <property type="entry name" value="Kinase-like_dom_sf"/>
</dbReference>
<dbReference type="EMBL" id="CM001879">
    <property type="protein sequence ID" value="EOX92906.1"/>
    <property type="molecule type" value="Genomic_DNA"/>
</dbReference>